<comment type="similarity">
    <text evidence="1">Belongs to the RAD52 family.</text>
</comment>
<keyword evidence="2" id="KW-0227">DNA damage</keyword>
<dbReference type="Pfam" id="PF04098">
    <property type="entry name" value="Rad52_Rad22"/>
    <property type="match status" value="1"/>
</dbReference>
<dbReference type="InterPro" id="IPR007232">
    <property type="entry name" value="Rad52_Rad59_Rad22"/>
</dbReference>
<protein>
    <submittedName>
        <fullName evidence="5">Rad52, recombination protein rad52</fullName>
    </submittedName>
</protein>
<accession>A0A6J5MWC0</accession>
<keyword evidence="3" id="KW-0233">DNA recombination</keyword>
<gene>
    <name evidence="5" type="ORF">UFOVP431_66</name>
</gene>
<evidence type="ECO:0000256" key="2">
    <source>
        <dbReference type="ARBA" id="ARBA00022763"/>
    </source>
</evidence>
<dbReference type="Gene3D" id="3.30.390.80">
    <property type="entry name" value="DNA repair protein Rad52/59/22"/>
    <property type="match status" value="1"/>
</dbReference>
<evidence type="ECO:0000256" key="3">
    <source>
        <dbReference type="ARBA" id="ARBA00023172"/>
    </source>
</evidence>
<sequence length="264" mass="29486">MNPNAFSNDQIRELKQPLSAQAVKTRDQSGRTLSYVEGWHVISEANRIFGYGCWDQELREIKCVSERERKIGQSKKDGWGVSYIATVRIIVNDGRFRDGVGAGHGIDVDLGLAHESSIKEAATDAMKRAFMTFGNQFGLSLYDKEQRNVDNRPLNPEQVSESEKATQKFVSLLLTKMEQVGVNRDGIITLMAILQVNEFEEVGYPKREKLLAAITPEHAAKWNIGQNNRGEQIVQMITKDASPLVADPNEAIADLHEAADRMLG</sequence>
<dbReference type="GO" id="GO:0006312">
    <property type="term" value="P:mitotic recombination"/>
    <property type="evidence" value="ECO:0007669"/>
    <property type="project" value="TreeGrafter"/>
</dbReference>
<dbReference type="GO" id="GO:0000724">
    <property type="term" value="P:double-strand break repair via homologous recombination"/>
    <property type="evidence" value="ECO:0007669"/>
    <property type="project" value="TreeGrafter"/>
</dbReference>
<dbReference type="InterPro" id="IPR042525">
    <property type="entry name" value="Rad52_Rad59_Rad22_sf"/>
</dbReference>
<proteinExistence type="inferred from homology"/>
<evidence type="ECO:0000256" key="1">
    <source>
        <dbReference type="ARBA" id="ARBA00006638"/>
    </source>
</evidence>
<dbReference type="EMBL" id="LR796483">
    <property type="protein sequence ID" value="CAB4147979.1"/>
    <property type="molecule type" value="Genomic_DNA"/>
</dbReference>
<reference evidence="5" key="1">
    <citation type="submission" date="2020-04" db="EMBL/GenBank/DDBJ databases">
        <authorList>
            <person name="Chiriac C."/>
            <person name="Salcher M."/>
            <person name="Ghai R."/>
            <person name="Kavagutti S V."/>
        </authorList>
    </citation>
    <scope>NUCLEOTIDE SEQUENCE</scope>
</reference>
<evidence type="ECO:0000256" key="4">
    <source>
        <dbReference type="ARBA" id="ARBA00023204"/>
    </source>
</evidence>
<dbReference type="GO" id="GO:0045002">
    <property type="term" value="P:double-strand break repair via single-strand annealing"/>
    <property type="evidence" value="ECO:0007669"/>
    <property type="project" value="TreeGrafter"/>
</dbReference>
<organism evidence="5">
    <name type="scientific">uncultured Caudovirales phage</name>
    <dbReference type="NCBI Taxonomy" id="2100421"/>
    <lineage>
        <taxon>Viruses</taxon>
        <taxon>Duplodnaviria</taxon>
        <taxon>Heunggongvirae</taxon>
        <taxon>Uroviricota</taxon>
        <taxon>Caudoviricetes</taxon>
        <taxon>Peduoviridae</taxon>
        <taxon>Maltschvirus</taxon>
        <taxon>Maltschvirus maltsch</taxon>
    </lineage>
</organism>
<name>A0A6J5MWC0_9CAUD</name>
<evidence type="ECO:0000313" key="5">
    <source>
        <dbReference type="EMBL" id="CAB4147979.1"/>
    </source>
</evidence>
<dbReference type="PANTHER" id="PTHR12132:SF1">
    <property type="entry name" value="DNA REPAIR PROTEIN RAD52 HOMOLOG"/>
    <property type="match status" value="1"/>
</dbReference>
<dbReference type="InterPro" id="IPR041247">
    <property type="entry name" value="Rad52_fam"/>
</dbReference>
<keyword evidence="4" id="KW-0234">DNA repair</keyword>
<dbReference type="SUPFAM" id="SSF54768">
    <property type="entry name" value="dsRNA-binding domain-like"/>
    <property type="match status" value="1"/>
</dbReference>
<dbReference type="PANTHER" id="PTHR12132">
    <property type="entry name" value="DNA REPAIR AND RECOMBINATION PROTEIN RAD52, RAD59"/>
    <property type="match status" value="1"/>
</dbReference>